<accession>A0A6B9X8J6</accession>
<dbReference type="Proteomes" id="UP000465134">
    <property type="component" value="Segment"/>
</dbReference>
<reference evidence="2" key="1">
    <citation type="submission" date="2019-12" db="EMBL/GenBank/DDBJ databases">
        <authorList>
            <person name="Olsen N.S."/>
            <person name="Junco L.M.F."/>
            <person name="Kot W."/>
            <person name="Hansen L.H."/>
        </authorList>
    </citation>
    <scope>NUCLEOTIDE SEQUENCE [LARGE SCALE GENOMIC DNA]</scope>
</reference>
<keyword evidence="2" id="KW-1185">Reference proteome</keyword>
<evidence type="ECO:0000313" key="1">
    <source>
        <dbReference type="EMBL" id="QHR72991.1"/>
    </source>
</evidence>
<proteinExistence type="predicted"/>
<evidence type="ECO:0000313" key="2">
    <source>
        <dbReference type="Proteomes" id="UP000465134"/>
    </source>
</evidence>
<protein>
    <submittedName>
        <fullName evidence="1">Uncharacterized protein</fullName>
    </submittedName>
</protein>
<dbReference type="EMBL" id="MN850625">
    <property type="protein sequence ID" value="QHR72991.1"/>
    <property type="molecule type" value="Genomic_DNA"/>
</dbReference>
<sequence>MIYDDDVIQLTANGWAVEWTARTQVEVVEDTVVIRQGDDEVTLPWCYIPDMLKALEKAQDELKRYRCGRPRRDVG</sequence>
<gene>
    <name evidence="1" type="ORF">smaasur_13</name>
</gene>
<name>A0A6B9X8J6_9CAUD</name>
<organism evidence="1 2">
    <name type="scientific">Escherichia phage smaasur</name>
    <dbReference type="NCBI Taxonomy" id="2696444"/>
    <lineage>
        <taxon>Viruses</taxon>
        <taxon>Duplodnaviria</taxon>
        <taxon>Heunggongvirae</taxon>
        <taxon>Uroviricota</taxon>
        <taxon>Caudoviricetes</taxon>
        <taxon>Autographivirales</taxon>
        <taxon>Autoscriptoviridae</taxon>
        <taxon>Stentvirinae</taxon>
        <taxon>Bonnellvirus</taxon>
        <taxon>Bonnellvirus smaasur</taxon>
        <taxon>Bonnellvirus J865</taxon>
    </lineage>
</organism>